<dbReference type="InterPro" id="IPR007709">
    <property type="entry name" value="N-FG_amidohydro"/>
</dbReference>
<dbReference type="EMBL" id="SNYW01000006">
    <property type="protein sequence ID" value="TDQ83840.1"/>
    <property type="molecule type" value="Genomic_DNA"/>
</dbReference>
<name>A0A4R6WUM2_9PROT</name>
<organism evidence="1 2">
    <name type="scientific">Dongia mobilis</name>
    <dbReference type="NCBI Taxonomy" id="578943"/>
    <lineage>
        <taxon>Bacteria</taxon>
        <taxon>Pseudomonadati</taxon>
        <taxon>Pseudomonadota</taxon>
        <taxon>Alphaproteobacteria</taxon>
        <taxon>Rhodospirillales</taxon>
        <taxon>Dongiaceae</taxon>
        <taxon>Dongia</taxon>
    </lineage>
</organism>
<dbReference type="OrthoDB" id="9815326at2"/>
<comment type="caution">
    <text evidence="1">The sequence shown here is derived from an EMBL/GenBank/DDBJ whole genome shotgun (WGS) entry which is preliminary data.</text>
</comment>
<dbReference type="GO" id="GO:0016787">
    <property type="term" value="F:hydrolase activity"/>
    <property type="evidence" value="ECO:0007669"/>
    <property type="project" value="UniProtKB-KW"/>
</dbReference>
<dbReference type="Pfam" id="PF05013">
    <property type="entry name" value="FGase"/>
    <property type="match status" value="1"/>
</dbReference>
<keyword evidence="2" id="KW-1185">Reference proteome</keyword>
<dbReference type="Gene3D" id="3.40.630.40">
    <property type="entry name" value="Zn-dependent exopeptidases"/>
    <property type="match status" value="1"/>
</dbReference>
<evidence type="ECO:0000313" key="2">
    <source>
        <dbReference type="Proteomes" id="UP000295783"/>
    </source>
</evidence>
<dbReference type="PIRSF" id="PIRSF029730">
    <property type="entry name" value="UCP029730"/>
    <property type="match status" value="1"/>
</dbReference>
<dbReference type="Proteomes" id="UP000295783">
    <property type="component" value="Unassembled WGS sequence"/>
</dbReference>
<protein>
    <submittedName>
        <fullName evidence="1">Putative N-formylglutamate amidohydrolase</fullName>
    </submittedName>
</protein>
<keyword evidence="1" id="KW-0378">Hydrolase</keyword>
<dbReference type="AlphaFoldDB" id="A0A4R6WUM2"/>
<gene>
    <name evidence="1" type="ORF">A8950_0384</name>
</gene>
<proteinExistence type="predicted"/>
<dbReference type="RefSeq" id="WP_133611874.1">
    <property type="nucleotide sequence ID" value="NZ_SNYW01000006.1"/>
</dbReference>
<evidence type="ECO:0000313" key="1">
    <source>
        <dbReference type="EMBL" id="TDQ83840.1"/>
    </source>
</evidence>
<sequence>MAHSPFTLLNQAGAAAIVIICDHASNLVPPHLNDLGLGRHELQQHIAWDIGAAGIARILADDLDSPAVLCGTSRLVIDCNRHPHDPKAMPAVSDGIIVPGNQILDAAARQARVDAYFTPYHDAIEAVIGARLQAGQRPLILSVHSMTAQMAGGTFRPWQIALSSNEARDATDRMLAILRRNAGITVGDNQPYNMDPAEDYSTPVHALARNLPYLQVEFRQDEVADDAGIKRWAALFGAAMREFQGSAAF</sequence>
<accession>A0A4R6WUM2</accession>
<dbReference type="SUPFAM" id="SSF53187">
    <property type="entry name" value="Zn-dependent exopeptidases"/>
    <property type="match status" value="1"/>
</dbReference>
<dbReference type="InterPro" id="IPR011227">
    <property type="entry name" value="UCP029730"/>
</dbReference>
<reference evidence="1 2" key="1">
    <citation type="submission" date="2019-03" db="EMBL/GenBank/DDBJ databases">
        <title>Genomic Encyclopedia of Type Strains, Phase III (KMG-III): the genomes of soil and plant-associated and newly described type strains.</title>
        <authorList>
            <person name="Whitman W."/>
        </authorList>
    </citation>
    <scope>NUCLEOTIDE SEQUENCE [LARGE SCALE GENOMIC DNA]</scope>
    <source>
        <strain evidence="1 2">CGMCC 1.7660</strain>
    </source>
</reference>